<comment type="caution">
    <text evidence="3">The sequence shown here is derived from an EMBL/GenBank/DDBJ whole genome shotgun (WGS) entry which is preliminary data.</text>
</comment>
<evidence type="ECO:0000313" key="3">
    <source>
        <dbReference type="EMBL" id="MFD1886378.1"/>
    </source>
</evidence>
<proteinExistence type="predicted"/>
<dbReference type="EMBL" id="JBHUEH010000014">
    <property type="protein sequence ID" value="MFD1886378.1"/>
    <property type="molecule type" value="Genomic_DNA"/>
</dbReference>
<dbReference type="Pfam" id="PF04854">
    <property type="entry name" value="DUF624"/>
    <property type="match status" value="1"/>
</dbReference>
<dbReference type="RefSeq" id="WP_347323285.1">
    <property type="nucleotide sequence ID" value="NZ_JBCGUH010000001.1"/>
</dbReference>
<keyword evidence="2" id="KW-0812">Transmembrane</keyword>
<accession>A0ABW4RJM7</accession>
<feature type="transmembrane region" description="Helical" evidence="2">
    <location>
        <begin position="104"/>
        <end position="123"/>
    </location>
</feature>
<evidence type="ECO:0000256" key="2">
    <source>
        <dbReference type="SAM" id="Phobius"/>
    </source>
</evidence>
<evidence type="ECO:0000313" key="4">
    <source>
        <dbReference type="Proteomes" id="UP001597233"/>
    </source>
</evidence>
<feature type="compositionally biased region" description="Basic and acidic residues" evidence="1">
    <location>
        <begin position="274"/>
        <end position="291"/>
    </location>
</feature>
<dbReference type="InterPro" id="IPR006938">
    <property type="entry name" value="DUF624"/>
</dbReference>
<feature type="transmembrane region" description="Helical" evidence="2">
    <location>
        <begin position="175"/>
        <end position="198"/>
    </location>
</feature>
<keyword evidence="4" id="KW-1185">Reference proteome</keyword>
<feature type="transmembrane region" description="Helical" evidence="2">
    <location>
        <begin position="21"/>
        <end position="43"/>
    </location>
</feature>
<feature type="transmembrane region" description="Helical" evidence="2">
    <location>
        <begin position="135"/>
        <end position="163"/>
    </location>
</feature>
<feature type="transmembrane region" description="Helical" evidence="2">
    <location>
        <begin position="204"/>
        <end position="226"/>
    </location>
</feature>
<organism evidence="3 4">
    <name type="scientific">Paenibacillus wenxiniae</name>
    <dbReference type="NCBI Taxonomy" id="1636843"/>
    <lineage>
        <taxon>Bacteria</taxon>
        <taxon>Bacillati</taxon>
        <taxon>Bacillota</taxon>
        <taxon>Bacilli</taxon>
        <taxon>Bacillales</taxon>
        <taxon>Paenibacillaceae</taxon>
        <taxon>Paenibacillus</taxon>
    </lineage>
</organism>
<dbReference type="Proteomes" id="UP001597233">
    <property type="component" value="Unassembled WGS sequence"/>
</dbReference>
<keyword evidence="2" id="KW-1133">Transmembrane helix</keyword>
<reference evidence="4" key="1">
    <citation type="journal article" date="2019" name="Int. J. Syst. Evol. Microbiol.">
        <title>The Global Catalogue of Microorganisms (GCM) 10K type strain sequencing project: providing services to taxonomists for standard genome sequencing and annotation.</title>
        <authorList>
            <consortium name="The Broad Institute Genomics Platform"/>
            <consortium name="The Broad Institute Genome Sequencing Center for Infectious Disease"/>
            <person name="Wu L."/>
            <person name="Ma J."/>
        </authorList>
    </citation>
    <scope>NUCLEOTIDE SEQUENCE [LARGE SCALE GENOMIC DNA]</scope>
    <source>
        <strain evidence="4">CCUG 54950</strain>
    </source>
</reference>
<evidence type="ECO:0000256" key="1">
    <source>
        <dbReference type="SAM" id="MobiDB-lite"/>
    </source>
</evidence>
<name>A0ABW4RJM7_9BACL</name>
<gene>
    <name evidence="3" type="ORF">ACFSC9_12680</name>
</gene>
<feature type="region of interest" description="Disordered" evidence="1">
    <location>
        <begin position="238"/>
        <end position="291"/>
    </location>
</feature>
<sequence length="291" mass="33755">MEFRGVMGGLYRISEWIMRLAGSNLLWVICSSPFLFFLVMRFIFSQPQFTQNDILQANWAMGILAPFTLFPATAALFTVVRKWVMSEGDVSVLKTFFRGYKENYRQSMIGGIFYTMLFVIMYVDYTVYMNQFPHLQLLGIVMLIFLLVLFVSLFNFFSMIAHYHMKLKDIIKNAILLSIVRPFRLFSTLLGTVALLFIGTRYPVLFVLCLASAIAWFAFFNFYGMFLKMQEQSEKQAAAEKEKELQADEQLATGEESPTEQAKRLQDVPAHQPSMDHDVKNSMTKDKERER</sequence>
<feature type="transmembrane region" description="Helical" evidence="2">
    <location>
        <begin position="63"/>
        <end position="84"/>
    </location>
</feature>
<keyword evidence="2" id="KW-0472">Membrane</keyword>
<protein>
    <submittedName>
        <fullName evidence="3">YesL family protein</fullName>
    </submittedName>
</protein>